<dbReference type="PANTHER" id="PTHR19143">
    <property type="entry name" value="FIBRINOGEN/TENASCIN/ANGIOPOEITIN"/>
    <property type="match status" value="1"/>
</dbReference>
<dbReference type="PROSITE" id="PS00514">
    <property type="entry name" value="FIBRINOGEN_C_1"/>
    <property type="match status" value="1"/>
</dbReference>
<sequence length="118" mass="14101">MFYQLMVWGKYSGTVQDSLQYSSAFDHNQKNFTTFDSDNDNYEKGNCASHYKNGWWFDKCFAANLNGKFYHEPYENKMRDGIYWGRWPNKLEGKYMVFTYIDMKVRPEDFKSAAMKNA</sequence>
<dbReference type="InterPro" id="IPR020837">
    <property type="entry name" value="Fibrinogen_CS"/>
</dbReference>
<proteinExistence type="predicted"/>
<dbReference type="InterPro" id="IPR050373">
    <property type="entry name" value="Fibrinogen_C-term_domain"/>
</dbReference>
<dbReference type="EMBL" id="OU015567">
    <property type="protein sequence ID" value="CAG5112126.1"/>
    <property type="molecule type" value="Genomic_DNA"/>
</dbReference>
<dbReference type="SMART" id="SM00186">
    <property type="entry name" value="FBG"/>
    <property type="match status" value="1"/>
</dbReference>
<dbReference type="InterPro" id="IPR014716">
    <property type="entry name" value="Fibrinogen_a/b/g_C_1"/>
</dbReference>
<dbReference type="PROSITE" id="PS51406">
    <property type="entry name" value="FIBRINOGEN_C_2"/>
    <property type="match status" value="1"/>
</dbReference>
<name>A0ABN7T8Y0_OIKDI</name>
<reference evidence="3 4" key="1">
    <citation type="submission" date="2021-04" db="EMBL/GenBank/DDBJ databases">
        <authorList>
            <person name="Bliznina A."/>
        </authorList>
    </citation>
    <scope>NUCLEOTIDE SEQUENCE [LARGE SCALE GENOMIC DNA]</scope>
</reference>
<evidence type="ECO:0000259" key="2">
    <source>
        <dbReference type="PROSITE" id="PS51406"/>
    </source>
</evidence>
<keyword evidence="1" id="KW-1015">Disulfide bond</keyword>
<feature type="domain" description="Fibrinogen C-terminal" evidence="2">
    <location>
        <begin position="1"/>
        <end position="109"/>
    </location>
</feature>
<evidence type="ECO:0000256" key="1">
    <source>
        <dbReference type="ARBA" id="ARBA00023157"/>
    </source>
</evidence>
<accession>A0ABN7T8Y0</accession>
<protein>
    <submittedName>
        <fullName evidence="3">Oidioi.mRNA.OKI2018_I69.chr2.g6378.t1.cds</fullName>
    </submittedName>
</protein>
<dbReference type="Proteomes" id="UP001158576">
    <property type="component" value="Chromosome 2"/>
</dbReference>
<dbReference type="PANTHER" id="PTHR19143:SF379">
    <property type="entry name" value="FIBROLEUKIN-LIKE"/>
    <property type="match status" value="1"/>
</dbReference>
<dbReference type="InterPro" id="IPR002181">
    <property type="entry name" value="Fibrinogen_a/b/g_C_dom"/>
</dbReference>
<gene>
    <name evidence="3" type="ORF">OKIOD_LOCUS15143</name>
</gene>
<organism evidence="3 4">
    <name type="scientific">Oikopleura dioica</name>
    <name type="common">Tunicate</name>
    <dbReference type="NCBI Taxonomy" id="34765"/>
    <lineage>
        <taxon>Eukaryota</taxon>
        <taxon>Metazoa</taxon>
        <taxon>Chordata</taxon>
        <taxon>Tunicata</taxon>
        <taxon>Appendicularia</taxon>
        <taxon>Copelata</taxon>
        <taxon>Oikopleuridae</taxon>
        <taxon>Oikopleura</taxon>
    </lineage>
</organism>
<dbReference type="InterPro" id="IPR036056">
    <property type="entry name" value="Fibrinogen-like_C"/>
</dbReference>
<dbReference type="Pfam" id="PF00147">
    <property type="entry name" value="Fibrinogen_C"/>
    <property type="match status" value="1"/>
</dbReference>
<evidence type="ECO:0000313" key="4">
    <source>
        <dbReference type="Proteomes" id="UP001158576"/>
    </source>
</evidence>
<evidence type="ECO:0000313" key="3">
    <source>
        <dbReference type="EMBL" id="CAG5112126.1"/>
    </source>
</evidence>
<keyword evidence="4" id="KW-1185">Reference proteome</keyword>
<dbReference type="SUPFAM" id="SSF56496">
    <property type="entry name" value="Fibrinogen C-terminal domain-like"/>
    <property type="match status" value="1"/>
</dbReference>
<dbReference type="Gene3D" id="3.90.215.10">
    <property type="entry name" value="Gamma Fibrinogen, chain A, domain 1"/>
    <property type="match status" value="1"/>
</dbReference>